<evidence type="ECO:0000313" key="14">
    <source>
        <dbReference type="Proteomes" id="UP000062788"/>
    </source>
</evidence>
<dbReference type="GO" id="GO:0009279">
    <property type="term" value="C:cell outer membrane"/>
    <property type="evidence" value="ECO:0007669"/>
    <property type="project" value="UniProtKB-SubCell"/>
</dbReference>
<evidence type="ECO:0000256" key="5">
    <source>
        <dbReference type="ARBA" id="ARBA00022692"/>
    </source>
</evidence>
<comment type="subunit">
    <text evidence="2">Homotrimer.</text>
</comment>
<keyword evidence="4" id="KW-1134">Transmembrane beta strand</keyword>
<accession>A0A103E2Z1</accession>
<gene>
    <name evidence="13" type="ORF">WS67_11620</name>
</gene>
<dbReference type="GO" id="GO:0015288">
    <property type="term" value="F:porin activity"/>
    <property type="evidence" value="ECO:0007669"/>
    <property type="project" value="UniProtKB-KW"/>
</dbReference>
<dbReference type="InterPro" id="IPR002299">
    <property type="entry name" value="Porin_Neis"/>
</dbReference>
<evidence type="ECO:0000256" key="2">
    <source>
        <dbReference type="ARBA" id="ARBA00011233"/>
    </source>
</evidence>
<keyword evidence="8" id="KW-0626">Porin</keyword>
<dbReference type="OrthoDB" id="8961834at2"/>
<dbReference type="InterPro" id="IPR033900">
    <property type="entry name" value="Gram_neg_porin_domain"/>
</dbReference>
<evidence type="ECO:0000256" key="8">
    <source>
        <dbReference type="ARBA" id="ARBA00023114"/>
    </source>
</evidence>
<dbReference type="PANTHER" id="PTHR34501">
    <property type="entry name" value="PROTEIN YDDL-RELATED"/>
    <property type="match status" value="1"/>
</dbReference>
<feature type="chain" id="PRO_5007114393" evidence="11">
    <location>
        <begin position="28"/>
        <end position="361"/>
    </location>
</feature>
<dbReference type="Proteomes" id="UP000062788">
    <property type="component" value="Unassembled WGS sequence"/>
</dbReference>
<reference evidence="13 14" key="1">
    <citation type="submission" date="2015-11" db="EMBL/GenBank/DDBJ databases">
        <title>Expanding the genomic diversity of Burkholderia species for the development of highly accurate diagnostics.</title>
        <authorList>
            <person name="Sahl J."/>
            <person name="Keim P."/>
            <person name="Wagner D."/>
        </authorList>
    </citation>
    <scope>NUCLEOTIDE SEQUENCE [LARGE SCALE GENOMIC DNA]</scope>
    <source>
        <strain evidence="13 14">TSV85</strain>
    </source>
</reference>
<evidence type="ECO:0000256" key="9">
    <source>
        <dbReference type="ARBA" id="ARBA00023136"/>
    </source>
</evidence>
<dbReference type="Gene3D" id="2.40.160.10">
    <property type="entry name" value="Porin"/>
    <property type="match status" value="1"/>
</dbReference>
<dbReference type="GO" id="GO:0046930">
    <property type="term" value="C:pore complex"/>
    <property type="evidence" value="ECO:0007669"/>
    <property type="project" value="UniProtKB-KW"/>
</dbReference>
<keyword evidence="6 11" id="KW-0732">Signal</keyword>
<dbReference type="AlphaFoldDB" id="A0A103E2Z1"/>
<dbReference type="CDD" id="cd00342">
    <property type="entry name" value="gram_neg_porins"/>
    <property type="match status" value="1"/>
</dbReference>
<evidence type="ECO:0000256" key="4">
    <source>
        <dbReference type="ARBA" id="ARBA00022452"/>
    </source>
</evidence>
<dbReference type="RefSeq" id="WP_059516423.1">
    <property type="nucleotide sequence ID" value="NZ_LOWA01000030.1"/>
</dbReference>
<organism evidence="13 14">
    <name type="scientific">Burkholderia singularis</name>
    <dbReference type="NCBI Taxonomy" id="1503053"/>
    <lineage>
        <taxon>Bacteria</taxon>
        <taxon>Pseudomonadati</taxon>
        <taxon>Pseudomonadota</taxon>
        <taxon>Betaproteobacteria</taxon>
        <taxon>Burkholderiales</taxon>
        <taxon>Burkholderiaceae</taxon>
        <taxon>Burkholderia</taxon>
        <taxon>pseudomallei group</taxon>
    </lineage>
</organism>
<feature type="signal peptide" evidence="11">
    <location>
        <begin position="1"/>
        <end position="27"/>
    </location>
</feature>
<proteinExistence type="predicted"/>
<keyword evidence="9" id="KW-0472">Membrane</keyword>
<evidence type="ECO:0000256" key="10">
    <source>
        <dbReference type="ARBA" id="ARBA00023237"/>
    </source>
</evidence>
<dbReference type="Pfam" id="PF13609">
    <property type="entry name" value="Porin_4"/>
    <property type="match status" value="1"/>
</dbReference>
<evidence type="ECO:0000256" key="6">
    <source>
        <dbReference type="ARBA" id="ARBA00022729"/>
    </source>
</evidence>
<keyword evidence="14" id="KW-1185">Reference proteome</keyword>
<keyword evidence="5" id="KW-0812">Transmembrane</keyword>
<dbReference type="EMBL" id="LOWA01000030">
    <property type="protein sequence ID" value="KVE27417.1"/>
    <property type="molecule type" value="Genomic_DNA"/>
</dbReference>
<name>A0A103E2Z1_9BURK</name>
<evidence type="ECO:0000256" key="7">
    <source>
        <dbReference type="ARBA" id="ARBA00023065"/>
    </source>
</evidence>
<evidence type="ECO:0000256" key="3">
    <source>
        <dbReference type="ARBA" id="ARBA00022448"/>
    </source>
</evidence>
<feature type="domain" description="Porin" evidence="12">
    <location>
        <begin position="24"/>
        <end position="331"/>
    </location>
</feature>
<dbReference type="PANTHER" id="PTHR34501:SF9">
    <property type="entry name" value="MAJOR OUTER MEMBRANE PROTEIN P.IA"/>
    <property type="match status" value="1"/>
</dbReference>
<keyword evidence="7" id="KW-0406">Ion transport</keyword>
<comment type="subcellular location">
    <subcellularLocation>
        <location evidence="1">Cell outer membrane</location>
        <topology evidence="1">Multi-pass membrane protein</topology>
    </subcellularLocation>
</comment>
<protein>
    <submittedName>
        <fullName evidence="13">Porin</fullName>
    </submittedName>
</protein>
<evidence type="ECO:0000313" key="13">
    <source>
        <dbReference type="EMBL" id="KVE27417.1"/>
    </source>
</evidence>
<comment type="caution">
    <text evidence="13">The sequence shown here is derived from an EMBL/GenBank/DDBJ whole genome shotgun (WGS) entry which is preliminary data.</text>
</comment>
<dbReference type="PRINTS" id="PR00184">
    <property type="entry name" value="NEISSPPORIN"/>
</dbReference>
<dbReference type="InterPro" id="IPR023614">
    <property type="entry name" value="Porin_dom_sf"/>
</dbReference>
<keyword evidence="3" id="KW-0813">Transport</keyword>
<dbReference type="InterPro" id="IPR050298">
    <property type="entry name" value="Gram-neg_bact_OMP"/>
</dbReference>
<keyword evidence="10" id="KW-0998">Cell outer membrane</keyword>
<evidence type="ECO:0000256" key="11">
    <source>
        <dbReference type="SAM" id="SignalP"/>
    </source>
</evidence>
<dbReference type="SUPFAM" id="SSF56935">
    <property type="entry name" value="Porins"/>
    <property type="match status" value="1"/>
</dbReference>
<sequence>MTSTNCHRCIVILVGALLWNVGKAAHAQGSVMLYGIMDTGLLYTSKTRNPTTSQSNGQQGSVITGGRGSSLFGLKGVEDLGGGVNAIFALESGISSSNGGIANSNGNVFGREAWVGLTGNFGTVKAGVQYSPFAISLIATDSRNISYFGSMVPIYIGSVLVTGIFNSNSVSYTSPTIAGFRGSALLALGGEAGNFQAGRQYSFELNYNHGPFMLSAAMYNGNSGGTTLSAPASNTVPFNGRTVGASYRFDNLTVKAVFANFKVAGSFNNRVYGGGLSYSVTRTANVDTGVWYTIDGNDSRNHSIMAATGLNYSMSKLTSLYGQVGFVHNQGKMNTGLSTNGALLGAQGTTIGVDIGVRHMF</sequence>
<dbReference type="GO" id="GO:0006811">
    <property type="term" value="P:monoatomic ion transport"/>
    <property type="evidence" value="ECO:0007669"/>
    <property type="project" value="UniProtKB-KW"/>
</dbReference>
<evidence type="ECO:0000259" key="12">
    <source>
        <dbReference type="Pfam" id="PF13609"/>
    </source>
</evidence>
<evidence type="ECO:0000256" key="1">
    <source>
        <dbReference type="ARBA" id="ARBA00004571"/>
    </source>
</evidence>